<comment type="caution">
    <text evidence="3">The sequence shown here is derived from an EMBL/GenBank/DDBJ whole genome shotgun (WGS) entry which is preliminary data.</text>
</comment>
<dbReference type="GO" id="GO:0016787">
    <property type="term" value="F:hydrolase activity"/>
    <property type="evidence" value="ECO:0007669"/>
    <property type="project" value="UniProtKB-KW"/>
</dbReference>
<accession>A0ABD5VPF5</accession>
<dbReference type="Pfam" id="PF06439">
    <property type="entry name" value="3keto-disac_hyd"/>
    <property type="match status" value="1"/>
</dbReference>
<keyword evidence="3" id="KW-0378">Hydrolase</keyword>
<dbReference type="Proteomes" id="UP001596395">
    <property type="component" value="Unassembled WGS sequence"/>
</dbReference>
<reference evidence="3 4" key="1">
    <citation type="journal article" date="2019" name="Int. J. Syst. Evol. Microbiol.">
        <title>The Global Catalogue of Microorganisms (GCM) 10K type strain sequencing project: providing services to taxonomists for standard genome sequencing and annotation.</title>
        <authorList>
            <consortium name="The Broad Institute Genomics Platform"/>
            <consortium name="The Broad Institute Genome Sequencing Center for Infectious Disease"/>
            <person name="Wu L."/>
            <person name="Ma J."/>
        </authorList>
    </citation>
    <scope>NUCLEOTIDE SEQUENCE [LARGE SCALE GENOMIC DNA]</scope>
    <source>
        <strain evidence="3 4">GX26</strain>
    </source>
</reference>
<evidence type="ECO:0000259" key="2">
    <source>
        <dbReference type="Pfam" id="PF06439"/>
    </source>
</evidence>
<feature type="region of interest" description="Disordered" evidence="1">
    <location>
        <begin position="914"/>
        <end position="936"/>
    </location>
</feature>
<evidence type="ECO:0000256" key="1">
    <source>
        <dbReference type="SAM" id="MobiDB-lite"/>
    </source>
</evidence>
<sequence length="2354" mass="255557">MADITTYTPLSALLPQEAIPQELFASDGQNVLDNVALVEYDTVATPDDGRFRLVGKVMAEASLSLPFLSGVELVLGRGSGSNTGIVEVEGHIEWRDDQPPIVDFSLNTTVLSLAVNRSLLKPVELVTNDGDTEIKPKDGTVGVPLQFGVNIHHDQEWSVEFQTPASGSTGIQLPTCEIGDTGVVIDGADIRFNISGDQTDQSGTPIKPESAQQGWQGLLFKGASVQIPDVFEGSINIDGLGLGTGGVTGTIGADLQLDYDENSQTFSGPLSGGVSEFEGGISNLSLELVQNVPAGGSITGQILVPFFDEPVDVDIGIDPEGSLTVSLADDDGSLQTVEKEHFRMKLQRIGIEISDVPAVTVGGRIEPRPDNIEADIDLPPVEVEALTVDAEGNVSVDGGWIDLGDQYQAKIGVATLEITQVGFGKTDDGGRWVGFSGGVKLTDEIAAGASVDGLRFEWGGESGVGVSLDGIGLEFTIPGTLEFKGEVSLEGEVFRGAIDLRLVTLDMTIDAEVIFGKTTIDGEDVRFMGIYVDVGLPGGIPIYITGLAVYGFRGLFASQMEPDKTGEQKWYSVDTDESWYHSHGTKGVQPLGDKWEPAAGAMGFGLGTRIGTLPDAGTSWATDMLLAVVFPGPIVTLQGRGEFLKPGTEVDKEATLQAMALFDGRAGSLTFGIDAQYREGPDGKLLDIAASAAAYYSFSDPSAWYVHIGKKQPKDARVRAEALSVFTANGYFMLNQDRLGIGFWYGYDKEWGVGPLSVTLESWVDSDAVVSFEPAHFTGNVHVHGEVGVSAFGVGLSRSLDVKISGEVFDPFHLKASFSASISTPWPLPDPSATITLEWGPTKDPPTTPAVVDDVGVGHQKLASNWQPTALEADDGNSVSAVSKPSDPPAADAPVVPMDARPNISFAKPVHDENDAIGNPHPPNPSREVIGDPAKNEGPVKVRYGLERLRLRKYEDGSWGDGVDIDGAWAPLSTGQGTAEGRQGTDPDLDQTKLELFARTPFSYGRHTGGAWEDWLSRSRPHYPCPTTRHCHDFDGKTLAEDFTRERSYRYQTERTTFTYEHRGEEPWPRVFLSEPGDVMNPQTLSVSIDRPDRLDDAALLFEETDQEPAKTTDGYPYEIQLALPHAPRSVSLDFFTPKYDVEGEIETLIDQEPVTVEWTETFRDEDPVVVTAKGDNAITFLTIRFKFSDTDATGKRKLGISEICGSDVDLAGPPPESDERLERARDHLEALSQRGRVLEPDTDYRLEVVTKTDARGQGEFDWYEDTSYTGRYYDFHTAGPPGLETPDTPTTGEASSDADDPSKEASGVETLARYVDQTTPATVPADGERPTRPRPVYRTDPIGADFDVDYVDLQYRLARRDLTLHLYDDNDRPVRDARGRIVTVDDEWGTTPTQLLDRATARWIATAGESSCLDLDDWRMEATKQLLRDADERVLAPDTIHEARLKPLLYRERFTPDLGAWTWSNGSWTSRDATWTADGGDWTLDHHDGFSGENGTLHGATLDVRSGVVDALRAGLDTVTLGTGDDAETVGIDAIDATADELTLARQPTASGTTAWAIPPRSVAVQTGAPGGRARWRLTDYPDFGGDQPTTWTDYRLAATVRTRTGGSGGVGLTVRDDGDSYYRIELDTDGTRRIERVRDGTVDERWTTQGAVDAGRDYRLAVEAVGDDLQVLVDDEVVFSVTDPDGPDAGTVALYTRENPDAQFDDVRIDDFRAGAPTAYRFSFTTSLFADARHHLQSYDDVVWAATYPAGSMADVTPGALGNAPDDAEFRAFRSLVDDLPTGDVDRLEVSRLDADGTPYGFAVNAPEPIDWSTVDIDVERGPHFDHQPSPPSALKLTDATPGSANVTALLRETTDLSGTAVEYRRPGDGFAPTLTDGRESLRDSLRRDGPGQWTVDDAIEGASDTTSALVGADADATVLVADLARRDGTVGLTFRYQDADTHYRLVGDADGLQLVRADGTETVLWSNAAGLPTDEERTLRVEVADGRLRGAIDTVPAFDVPDPDAGESLGRTGVVVTDGRTEVERLQAAGGAVETQLDHWAFESGDVDDWTIVDEPPYTTQESDWRIEDGRLRQTSNIYGFVGGDVNAPGTYAITGDDWTDYRLTARVAAGDDDAIGLMFRYQSDGNCYRFSMDDQRSYRRLVARTDGDVELLWSDETTGFQAGQQYLVTIECVDDRIRGYLDGELLFDVTDDTHRTGRVGTYTRANRDANFHDLRVTAPATTWQPYHEFADEPPLPAGTRLSLADTTPSWAQDALAAHRQPSSGTDLPSESVLLRVRSREDAVEHVRQFRDARYGTETLDALRRGDGTGLLLYDATGLTPGAYRLTVAPTSTDNTLESPVTLDLPWDLQE</sequence>
<gene>
    <name evidence="3" type="ORF">ACFQGB_17935</name>
</gene>
<feature type="region of interest" description="Disordered" evidence="1">
    <location>
        <begin position="869"/>
        <end position="895"/>
    </location>
</feature>
<organism evidence="3 4">
    <name type="scientific">Halorubellus litoreus</name>
    <dbReference type="NCBI Taxonomy" id="755308"/>
    <lineage>
        <taxon>Archaea</taxon>
        <taxon>Methanobacteriati</taxon>
        <taxon>Methanobacteriota</taxon>
        <taxon>Stenosarchaea group</taxon>
        <taxon>Halobacteria</taxon>
        <taxon>Halobacteriales</taxon>
        <taxon>Halorubellaceae</taxon>
        <taxon>Halorubellus</taxon>
    </lineage>
</organism>
<evidence type="ECO:0000313" key="4">
    <source>
        <dbReference type="Proteomes" id="UP001596395"/>
    </source>
</evidence>
<feature type="region of interest" description="Disordered" evidence="1">
    <location>
        <begin position="1277"/>
        <end position="1341"/>
    </location>
</feature>
<feature type="domain" description="3-keto-alpha-glucoside-1,2-lyase/3-keto-2-hydroxy-glucal hydratase" evidence="2">
    <location>
        <begin position="2045"/>
        <end position="2202"/>
    </location>
</feature>
<evidence type="ECO:0000313" key="3">
    <source>
        <dbReference type="EMBL" id="MFC6954751.1"/>
    </source>
</evidence>
<name>A0ABD5VPF5_9EURY</name>
<protein>
    <submittedName>
        <fullName evidence="3">Family 16 glycoside hydrolase</fullName>
    </submittedName>
</protein>
<dbReference type="InterPro" id="IPR010496">
    <property type="entry name" value="AL/BT2_dom"/>
</dbReference>
<feature type="compositionally biased region" description="Low complexity" evidence="1">
    <location>
        <begin position="878"/>
        <end position="895"/>
    </location>
</feature>
<proteinExistence type="predicted"/>
<dbReference type="Gene3D" id="2.60.120.560">
    <property type="entry name" value="Exo-inulinase, domain 1"/>
    <property type="match status" value="3"/>
</dbReference>
<dbReference type="EMBL" id="JBHSXN010000004">
    <property type="protein sequence ID" value="MFC6954751.1"/>
    <property type="molecule type" value="Genomic_DNA"/>
</dbReference>
<keyword evidence="4" id="KW-1185">Reference proteome</keyword>
<dbReference type="RefSeq" id="WP_336351694.1">
    <property type="nucleotide sequence ID" value="NZ_JAZAQL010000004.1"/>
</dbReference>